<accession>A0ACC1Q3Z6</accession>
<sequence>MTPRMHLPLLASRHAATDARTLVPLPIHPFARLPMPRVSVSFCPATAPSPHHRTIDHHPSSPAPELLHY</sequence>
<comment type="caution">
    <text evidence="1">The sequence shown here is derived from an EMBL/GenBank/DDBJ whole genome shotgun (WGS) entry which is preliminary data.</text>
</comment>
<keyword evidence="2" id="KW-1185">Reference proteome</keyword>
<organism evidence="1 2">
    <name type="scientific">Trametes sanguinea</name>
    <dbReference type="NCBI Taxonomy" id="158606"/>
    <lineage>
        <taxon>Eukaryota</taxon>
        <taxon>Fungi</taxon>
        <taxon>Dikarya</taxon>
        <taxon>Basidiomycota</taxon>
        <taxon>Agaricomycotina</taxon>
        <taxon>Agaricomycetes</taxon>
        <taxon>Polyporales</taxon>
        <taxon>Polyporaceae</taxon>
        <taxon>Trametes</taxon>
    </lineage>
</organism>
<evidence type="ECO:0000313" key="2">
    <source>
        <dbReference type="Proteomes" id="UP001144978"/>
    </source>
</evidence>
<proteinExistence type="predicted"/>
<dbReference type="Proteomes" id="UP001144978">
    <property type="component" value="Unassembled WGS sequence"/>
</dbReference>
<gene>
    <name evidence="1" type="ORF">NUW54_g3206</name>
</gene>
<name>A0ACC1Q3Z6_9APHY</name>
<dbReference type="EMBL" id="JANSHE010000657">
    <property type="protein sequence ID" value="KAJ3008297.1"/>
    <property type="molecule type" value="Genomic_DNA"/>
</dbReference>
<protein>
    <submittedName>
        <fullName evidence="1">Uncharacterized protein</fullName>
    </submittedName>
</protein>
<evidence type="ECO:0000313" key="1">
    <source>
        <dbReference type="EMBL" id="KAJ3008297.1"/>
    </source>
</evidence>
<reference evidence="1" key="1">
    <citation type="submission" date="2022-08" db="EMBL/GenBank/DDBJ databases">
        <title>Genome Sequence of Pycnoporus sanguineus.</title>
        <authorList>
            <person name="Buettner E."/>
        </authorList>
    </citation>
    <scope>NUCLEOTIDE SEQUENCE</scope>
    <source>
        <strain evidence="1">CG-C14</strain>
    </source>
</reference>